<dbReference type="EMBL" id="CDPU01000063">
    <property type="protein sequence ID" value="CEO56242.1"/>
    <property type="molecule type" value="Genomic_DNA"/>
</dbReference>
<dbReference type="Pfam" id="PF06441">
    <property type="entry name" value="EHN"/>
    <property type="match status" value="1"/>
</dbReference>
<dbReference type="PANTHER" id="PTHR21661">
    <property type="entry name" value="EPOXIDE HYDROLASE 1-RELATED"/>
    <property type="match status" value="1"/>
</dbReference>
<dbReference type="Gene3D" id="3.40.50.1820">
    <property type="entry name" value="alpha/beta hydrolase"/>
    <property type="match status" value="1"/>
</dbReference>
<dbReference type="InterPro" id="IPR016292">
    <property type="entry name" value="Epoxide_hydrolase"/>
</dbReference>
<evidence type="ECO:0000313" key="5">
    <source>
        <dbReference type="EMBL" id="CEO56242.1"/>
    </source>
</evidence>
<dbReference type="AlphaFoldDB" id="A0A0B7KLG2"/>
<accession>A0A0B7KLG2</accession>
<gene>
    <name evidence="5" type="ORF">BN869_000012300_1</name>
</gene>
<feature type="active site" description="Nucleophile" evidence="3">
    <location>
        <position position="178"/>
    </location>
</feature>
<organism evidence="5">
    <name type="scientific">Bionectria ochroleuca</name>
    <name type="common">Gliocladium roseum</name>
    <dbReference type="NCBI Taxonomy" id="29856"/>
    <lineage>
        <taxon>Eukaryota</taxon>
        <taxon>Fungi</taxon>
        <taxon>Dikarya</taxon>
        <taxon>Ascomycota</taxon>
        <taxon>Pezizomycotina</taxon>
        <taxon>Sordariomycetes</taxon>
        <taxon>Hypocreomycetidae</taxon>
        <taxon>Hypocreales</taxon>
        <taxon>Bionectriaceae</taxon>
        <taxon>Clonostachys</taxon>
    </lineage>
</organism>
<reference evidence="5" key="1">
    <citation type="submission" date="2015-01" db="EMBL/GenBank/DDBJ databases">
        <authorList>
            <person name="Durling Mikael"/>
        </authorList>
    </citation>
    <scope>NUCLEOTIDE SEQUENCE</scope>
</reference>
<sequence length="384" mass="44440">MTDIRPFKIDVPQSEVDRLKRKLQDTRLPGREIVPGAGWDFGPSYEWSEGLFNEWRDNYNWKKAQERINAFPQFLTEIEDLTIHFVHARAEKPASAIPILLVHGWPGSFYEFNHVWGPLSKPEDPSQPAFNVVCPNMPGFCWSSWPPRKGWTMQDNARIFDVLMKRLGYNEYVVQCGDWAHWVGRELGSKYTDSCKIVHCNFAPSIVPGEGGRTEREDFLAGRVTDWLEKHLGYAVCMRTRPHTIGIAFHDSPVGILMWVGEKYEELAHPDTLKKASWTEDILTTVSLYYFSGCIMPSMLPYVENVRHHQFAEVATHPDNRIKVPFGFTSYKYDSQPATKWSVERTANLKFYRERDDAGHFAALEHPTGMCQDLRELVQQEWKP</sequence>
<dbReference type="PIRSF" id="PIRSF001112">
    <property type="entry name" value="Epoxide_hydrolase"/>
    <property type="match status" value="1"/>
</dbReference>
<protein>
    <recommendedName>
        <fullName evidence="4">Epoxide hydrolase N-terminal domain-containing protein</fullName>
    </recommendedName>
</protein>
<evidence type="ECO:0000256" key="1">
    <source>
        <dbReference type="ARBA" id="ARBA00010088"/>
    </source>
</evidence>
<evidence type="ECO:0000256" key="3">
    <source>
        <dbReference type="PIRSR" id="PIRSR001112-1"/>
    </source>
</evidence>
<comment type="similarity">
    <text evidence="1">Belongs to the peptidase S33 family.</text>
</comment>
<dbReference type="InterPro" id="IPR000639">
    <property type="entry name" value="Epox_hydrolase-like"/>
</dbReference>
<dbReference type="GO" id="GO:0097176">
    <property type="term" value="P:epoxide metabolic process"/>
    <property type="evidence" value="ECO:0007669"/>
    <property type="project" value="TreeGrafter"/>
</dbReference>
<dbReference type="InterPro" id="IPR029058">
    <property type="entry name" value="AB_hydrolase_fold"/>
</dbReference>
<feature type="active site" description="Proton acceptor" evidence="3">
    <location>
        <position position="360"/>
    </location>
</feature>
<proteinExistence type="inferred from homology"/>
<dbReference type="SUPFAM" id="SSF53474">
    <property type="entry name" value="alpha/beta-Hydrolases"/>
    <property type="match status" value="1"/>
</dbReference>
<keyword evidence="2" id="KW-0378">Hydrolase</keyword>
<name>A0A0B7KLG2_BIOOC</name>
<feature type="active site" description="Proton donor" evidence="3">
    <location>
        <position position="302"/>
    </location>
</feature>
<dbReference type="GO" id="GO:0004301">
    <property type="term" value="F:epoxide hydrolase activity"/>
    <property type="evidence" value="ECO:0007669"/>
    <property type="project" value="TreeGrafter"/>
</dbReference>
<evidence type="ECO:0000259" key="4">
    <source>
        <dbReference type="Pfam" id="PF06441"/>
    </source>
</evidence>
<dbReference type="PANTHER" id="PTHR21661:SF79">
    <property type="entry name" value="EPOXIDE HYDROLASE"/>
    <property type="match status" value="1"/>
</dbReference>
<evidence type="ECO:0000256" key="2">
    <source>
        <dbReference type="ARBA" id="ARBA00022801"/>
    </source>
</evidence>
<dbReference type="InterPro" id="IPR010497">
    <property type="entry name" value="Epoxide_hydro_N"/>
</dbReference>
<dbReference type="PRINTS" id="PR00412">
    <property type="entry name" value="EPOXHYDRLASE"/>
</dbReference>
<feature type="domain" description="Epoxide hydrolase N-terminal" evidence="4">
    <location>
        <begin position="4"/>
        <end position="112"/>
    </location>
</feature>